<gene>
    <name evidence="5" type="ORF">ACFO5I_08985</name>
</gene>
<keyword evidence="6" id="KW-1185">Reference proteome</keyword>
<dbReference type="PROSITE" id="PS50111">
    <property type="entry name" value="CHEMOTAXIS_TRANSDUC_2"/>
    <property type="match status" value="1"/>
</dbReference>
<evidence type="ECO:0000256" key="1">
    <source>
        <dbReference type="ARBA" id="ARBA00023224"/>
    </source>
</evidence>
<evidence type="ECO:0000256" key="3">
    <source>
        <dbReference type="SAM" id="Phobius"/>
    </source>
</evidence>
<feature type="domain" description="Methyl-accepting transducer" evidence="4">
    <location>
        <begin position="147"/>
        <end position="383"/>
    </location>
</feature>
<evidence type="ECO:0000259" key="4">
    <source>
        <dbReference type="PROSITE" id="PS50111"/>
    </source>
</evidence>
<dbReference type="Gene3D" id="1.10.287.950">
    <property type="entry name" value="Methyl-accepting chemotaxis protein"/>
    <property type="match status" value="1"/>
</dbReference>
<dbReference type="Pfam" id="PF00015">
    <property type="entry name" value="MCPsignal"/>
    <property type="match status" value="1"/>
</dbReference>
<protein>
    <submittedName>
        <fullName evidence="5">Methyl-accepting chemotaxis protein</fullName>
    </submittedName>
</protein>
<dbReference type="EMBL" id="JBHSGS010000049">
    <property type="protein sequence ID" value="MFC4719859.1"/>
    <property type="molecule type" value="Genomic_DNA"/>
</dbReference>
<dbReference type="Proteomes" id="UP001595969">
    <property type="component" value="Unassembled WGS sequence"/>
</dbReference>
<feature type="transmembrane region" description="Helical" evidence="3">
    <location>
        <begin position="50"/>
        <end position="69"/>
    </location>
</feature>
<dbReference type="PANTHER" id="PTHR32089:SF112">
    <property type="entry name" value="LYSOZYME-LIKE PROTEIN-RELATED"/>
    <property type="match status" value="1"/>
</dbReference>
<comment type="caution">
    <text evidence="5">The sequence shown here is derived from an EMBL/GenBank/DDBJ whole genome shotgun (WGS) entry which is preliminary data.</text>
</comment>
<keyword evidence="3" id="KW-1133">Transmembrane helix</keyword>
<feature type="transmembrane region" description="Helical" evidence="3">
    <location>
        <begin position="20"/>
        <end position="38"/>
    </location>
</feature>
<reference evidence="6" key="1">
    <citation type="journal article" date="2019" name="Int. J. Syst. Evol. Microbiol.">
        <title>The Global Catalogue of Microorganisms (GCM) 10K type strain sequencing project: providing services to taxonomists for standard genome sequencing and annotation.</title>
        <authorList>
            <consortium name="The Broad Institute Genomics Platform"/>
            <consortium name="The Broad Institute Genome Sequencing Center for Infectious Disease"/>
            <person name="Wu L."/>
            <person name="Ma J."/>
        </authorList>
    </citation>
    <scope>NUCLEOTIDE SEQUENCE [LARGE SCALE GENOMIC DNA]</scope>
    <source>
        <strain evidence="6">CGMCC 1.19032</strain>
    </source>
</reference>
<keyword evidence="1 2" id="KW-0807">Transducer</keyword>
<dbReference type="RefSeq" id="WP_204652857.1">
    <property type="nucleotide sequence ID" value="NZ_JAFBFD010000002.1"/>
</dbReference>
<keyword evidence="3" id="KW-0812">Transmembrane</keyword>
<organism evidence="5 6">
    <name type="scientific">Enterococcus lemanii</name>
    <dbReference type="NCBI Taxonomy" id="1159752"/>
    <lineage>
        <taxon>Bacteria</taxon>
        <taxon>Bacillati</taxon>
        <taxon>Bacillota</taxon>
        <taxon>Bacilli</taxon>
        <taxon>Lactobacillales</taxon>
        <taxon>Enterococcaceae</taxon>
        <taxon>Enterococcus</taxon>
    </lineage>
</organism>
<evidence type="ECO:0000313" key="6">
    <source>
        <dbReference type="Proteomes" id="UP001595969"/>
    </source>
</evidence>
<proteinExistence type="predicted"/>
<sequence length="433" mass="48033">MKNQENQEKVPPSFKFPSLLPLILTFVGLLGGYFFVILPMNDATLTQRFYLFSAIFVVLHLALSIVLGFRTTGANNPGMQEILSDLDKVRSGDFTTKFNHDKQSSNKMAAQLGEDLDAVMNTFKAVLVGMKEESGRMGEMVTQLTSTSHQAKNAMNNIQGSMETITYASIAEAQDAETTAHETNELASNIESLHKEIIQMNGFAEKSQASNIRNSELMFQVYESWEQERNNQAQLVEEVHQMNDNIQDIGKIVQLINDIAEQTNLLALNASIEAARAGEAGKGFAIVAEEVRSLAEQSNQSANNIRAMIDSIRFKFENMSKEIVKSFDAGQARTKTLNEAIESSNQVSDVVEMFVNSMQSIETYIAQIAAKKEQVQQSVNNISQAIAETSGGTQEVNANLEDFTLLIDAFEKSTQEMETIAMILKFQVDSFKL</sequence>
<accession>A0ABV9MXN7</accession>
<evidence type="ECO:0000313" key="5">
    <source>
        <dbReference type="EMBL" id="MFC4719859.1"/>
    </source>
</evidence>
<dbReference type="SMART" id="SM00283">
    <property type="entry name" value="MA"/>
    <property type="match status" value="1"/>
</dbReference>
<dbReference type="PANTHER" id="PTHR32089">
    <property type="entry name" value="METHYL-ACCEPTING CHEMOTAXIS PROTEIN MCPB"/>
    <property type="match status" value="1"/>
</dbReference>
<evidence type="ECO:0000256" key="2">
    <source>
        <dbReference type="PROSITE-ProRule" id="PRU00284"/>
    </source>
</evidence>
<name>A0ABV9MXN7_9ENTE</name>
<keyword evidence="3" id="KW-0472">Membrane</keyword>
<dbReference type="InterPro" id="IPR004089">
    <property type="entry name" value="MCPsignal_dom"/>
</dbReference>
<dbReference type="SUPFAM" id="SSF58104">
    <property type="entry name" value="Methyl-accepting chemotaxis protein (MCP) signaling domain"/>
    <property type="match status" value="1"/>
</dbReference>